<sequence length="518" mass="55689">MDSPTVTSHDAVNESHEETASTRDVATPPPLASTSLAQHTAALPSARPRAGMEESAGTLRLRRAPAPEHADLEAARPAREQRLRRLALEHPGTTDAHINIASTTAHVLYGRKADHVPDDVLHSLLERAPLYERHGVVTEKALRSFLQKSRAEMMAPLIGRSGYLVALSVVGTYLGKHVPSPATGLPIGASVMFTTTNTSGARDGLEGHYIPQLVTSGLPASVQRRYDRYAREALPEGVRAESERQVVRALVTLVPALHAMRTGQPMDQARVVLNDVYADAFTFFGAESLDDGLQALGKAVKDAAGKMKRSGDTLREQGIEAPTHGELIAHQPLEQLERRLVNHNKSLLESGVDAARAMGKGISTLWTERFGRLLGVPAHAGFIIATALVLTSHLIEEDPKNAALPEGKVTPRSALAVPGALMIMEFFATEAFGTLLGICDSLLSRTPRPIREEEDPVGRIEVVEDESDHERGDELSNLTPPRMSGALPAAESSPPLAEASRQPTPRESPQHSPTGETA</sequence>
<reference evidence="3" key="1">
    <citation type="submission" date="2017-04" db="EMBL/GenBank/DDBJ databases">
        <authorList>
            <person name="Varghese N."/>
            <person name="Submissions S."/>
        </authorList>
    </citation>
    <scope>NUCLEOTIDE SEQUENCE [LARGE SCALE GENOMIC DNA]</scope>
    <source>
        <strain evidence="3">Ballard 720</strain>
    </source>
</reference>
<gene>
    <name evidence="2" type="ORF">SAMN06295900_105257</name>
</gene>
<dbReference type="STRING" id="28094.SAMN06295900_105257"/>
<evidence type="ECO:0000256" key="1">
    <source>
        <dbReference type="SAM" id="MobiDB-lite"/>
    </source>
</evidence>
<accession>A0A1X7EE35</accession>
<dbReference type="EMBL" id="FXAH01000005">
    <property type="protein sequence ID" value="SMF32286.1"/>
    <property type="molecule type" value="Genomic_DNA"/>
</dbReference>
<evidence type="ECO:0000313" key="3">
    <source>
        <dbReference type="Proteomes" id="UP000192911"/>
    </source>
</evidence>
<keyword evidence="3" id="KW-1185">Reference proteome</keyword>
<feature type="compositionally biased region" description="Polar residues" evidence="1">
    <location>
        <begin position="1"/>
        <end position="10"/>
    </location>
</feature>
<protein>
    <submittedName>
        <fullName evidence="2">Uncharacterized protein</fullName>
    </submittedName>
</protein>
<feature type="compositionally biased region" description="Low complexity" evidence="1">
    <location>
        <begin position="486"/>
        <end position="500"/>
    </location>
</feature>
<proteinExistence type="predicted"/>
<evidence type="ECO:0000313" key="2">
    <source>
        <dbReference type="EMBL" id="SMF32286.1"/>
    </source>
</evidence>
<feature type="compositionally biased region" description="Basic and acidic residues" evidence="1">
    <location>
        <begin position="456"/>
        <end position="474"/>
    </location>
</feature>
<feature type="region of interest" description="Disordered" evidence="1">
    <location>
        <begin position="449"/>
        <end position="518"/>
    </location>
</feature>
<dbReference type="Proteomes" id="UP000192911">
    <property type="component" value="Unassembled WGS sequence"/>
</dbReference>
<feature type="region of interest" description="Disordered" evidence="1">
    <location>
        <begin position="1"/>
        <end position="55"/>
    </location>
</feature>
<feature type="compositionally biased region" description="Basic and acidic residues" evidence="1">
    <location>
        <begin position="11"/>
        <end position="21"/>
    </location>
</feature>
<dbReference type="AlphaFoldDB" id="A0A1X7EE35"/>
<organism evidence="2 3">
    <name type="scientific">Trinickia caryophylli</name>
    <name type="common">Paraburkholderia caryophylli</name>
    <dbReference type="NCBI Taxonomy" id="28094"/>
    <lineage>
        <taxon>Bacteria</taxon>
        <taxon>Pseudomonadati</taxon>
        <taxon>Pseudomonadota</taxon>
        <taxon>Betaproteobacteria</taxon>
        <taxon>Burkholderiales</taxon>
        <taxon>Burkholderiaceae</taxon>
        <taxon>Trinickia</taxon>
    </lineage>
</organism>
<name>A0A1X7EE35_TRICW</name>
<feature type="compositionally biased region" description="Polar residues" evidence="1">
    <location>
        <begin position="501"/>
        <end position="518"/>
    </location>
</feature>